<dbReference type="InterPro" id="IPR016155">
    <property type="entry name" value="Mopterin_synth/thiamin_S_b"/>
</dbReference>
<name>A0ABY3YQ70_9FLAO</name>
<dbReference type="PANTHER" id="PTHR34472:SF1">
    <property type="entry name" value="SULFUR CARRIER PROTEIN THIS"/>
    <property type="match status" value="1"/>
</dbReference>
<dbReference type="Pfam" id="PF02597">
    <property type="entry name" value="ThiS"/>
    <property type="match status" value="1"/>
</dbReference>
<dbReference type="PANTHER" id="PTHR34472">
    <property type="entry name" value="SULFUR CARRIER PROTEIN THIS"/>
    <property type="match status" value="1"/>
</dbReference>
<dbReference type="Gene3D" id="3.10.20.30">
    <property type="match status" value="1"/>
</dbReference>
<sequence length="68" mass="7465">MMMTVNVNNEVVRIPEKSPLSFLLSHLNMSADGIAIALANNVVPKSEWETTQLEENQNILIIKATQGG</sequence>
<dbReference type="CDD" id="cd00565">
    <property type="entry name" value="Ubl_ThiS"/>
    <property type="match status" value="1"/>
</dbReference>
<evidence type="ECO:0000313" key="2">
    <source>
        <dbReference type="Proteomes" id="UP000829476"/>
    </source>
</evidence>
<dbReference type="InterPro" id="IPR012675">
    <property type="entry name" value="Beta-grasp_dom_sf"/>
</dbReference>
<dbReference type="RefSeq" id="WP_242938288.1">
    <property type="nucleotide sequence ID" value="NZ_CP094326.1"/>
</dbReference>
<organism evidence="1 2">
    <name type="scientific">Zhouia spongiae</name>
    <dbReference type="NCBI Taxonomy" id="2202721"/>
    <lineage>
        <taxon>Bacteria</taxon>
        <taxon>Pseudomonadati</taxon>
        <taxon>Bacteroidota</taxon>
        <taxon>Flavobacteriia</taxon>
        <taxon>Flavobacteriales</taxon>
        <taxon>Flavobacteriaceae</taxon>
        <taxon>Zhouia</taxon>
    </lineage>
</organism>
<dbReference type="InterPro" id="IPR003749">
    <property type="entry name" value="ThiS/MoaD-like"/>
</dbReference>
<protein>
    <submittedName>
        <fullName evidence="1">Sulfur carrier protein ThiS</fullName>
    </submittedName>
</protein>
<dbReference type="InterPro" id="IPR010035">
    <property type="entry name" value="Thi_S"/>
</dbReference>
<accession>A0ABY3YQ70</accession>
<dbReference type="SUPFAM" id="SSF54285">
    <property type="entry name" value="MoaD/ThiS"/>
    <property type="match status" value="1"/>
</dbReference>
<keyword evidence="2" id="KW-1185">Reference proteome</keyword>
<dbReference type="NCBIfam" id="TIGR01683">
    <property type="entry name" value="thiS"/>
    <property type="match status" value="1"/>
</dbReference>
<dbReference type="Proteomes" id="UP000829476">
    <property type="component" value="Chromosome"/>
</dbReference>
<reference evidence="1 2" key="1">
    <citation type="journal article" date="2018" name="Int. J. Syst. Evol. Microbiol.">
        <title>Zhouia spongiae sp. nov., isolated from a marine sponge.</title>
        <authorList>
            <person name="Zhuang L."/>
            <person name="Lin B."/>
            <person name="Qin F."/>
            <person name="Luo L."/>
        </authorList>
    </citation>
    <scope>NUCLEOTIDE SEQUENCE [LARGE SCALE GENOMIC DNA]</scope>
    <source>
        <strain evidence="1 2">HN-Y44</strain>
    </source>
</reference>
<dbReference type="EMBL" id="CP094326">
    <property type="protein sequence ID" value="UNY99919.1"/>
    <property type="molecule type" value="Genomic_DNA"/>
</dbReference>
<proteinExistence type="predicted"/>
<evidence type="ECO:0000313" key="1">
    <source>
        <dbReference type="EMBL" id="UNY99919.1"/>
    </source>
</evidence>
<gene>
    <name evidence="1" type="primary">thiS</name>
    <name evidence="1" type="ORF">MQE36_06105</name>
</gene>